<gene>
    <name evidence="13" type="ORF">TOA249_LOCUS13313</name>
</gene>
<evidence type="ECO:0000313" key="13">
    <source>
        <dbReference type="EMBL" id="CAF4641446.1"/>
    </source>
</evidence>
<dbReference type="EMBL" id="CAJOBS010000784">
    <property type="protein sequence ID" value="CAF4641446.1"/>
    <property type="molecule type" value="Genomic_DNA"/>
</dbReference>
<organism evidence="13 14">
    <name type="scientific">Rotaria socialis</name>
    <dbReference type="NCBI Taxonomy" id="392032"/>
    <lineage>
        <taxon>Eukaryota</taxon>
        <taxon>Metazoa</taxon>
        <taxon>Spiralia</taxon>
        <taxon>Gnathifera</taxon>
        <taxon>Rotifera</taxon>
        <taxon>Eurotatoria</taxon>
        <taxon>Bdelloidea</taxon>
        <taxon>Philodinida</taxon>
        <taxon>Philodinidae</taxon>
        <taxon>Rotaria</taxon>
    </lineage>
</organism>
<keyword evidence="4 8" id="KW-1133">Transmembrane helix</keyword>
<evidence type="ECO:0000313" key="14">
    <source>
        <dbReference type="Proteomes" id="UP000663838"/>
    </source>
</evidence>
<evidence type="ECO:0008006" key="15">
    <source>
        <dbReference type="Google" id="ProtNLM"/>
    </source>
</evidence>
<feature type="transmembrane region" description="Helical" evidence="8">
    <location>
        <begin position="385"/>
        <end position="406"/>
    </location>
</feature>
<feature type="region of interest" description="Disordered" evidence="7">
    <location>
        <begin position="1504"/>
        <end position="1524"/>
    </location>
</feature>
<feature type="transmembrane region" description="Helical" evidence="8">
    <location>
        <begin position="1215"/>
        <end position="1232"/>
    </location>
</feature>
<dbReference type="GO" id="GO:0008381">
    <property type="term" value="F:mechanosensitive monoatomic ion channel activity"/>
    <property type="evidence" value="ECO:0007669"/>
    <property type="project" value="InterPro"/>
</dbReference>
<dbReference type="Proteomes" id="UP000663838">
    <property type="component" value="Unassembled WGS sequence"/>
</dbReference>
<feature type="compositionally biased region" description="Basic and acidic residues" evidence="7">
    <location>
        <begin position="1395"/>
        <end position="1407"/>
    </location>
</feature>
<keyword evidence="3 8" id="KW-0812">Transmembrane</keyword>
<feature type="transmembrane region" description="Helical" evidence="8">
    <location>
        <begin position="1077"/>
        <end position="1094"/>
    </location>
</feature>
<feature type="transmembrane region" description="Helical" evidence="8">
    <location>
        <begin position="12"/>
        <end position="40"/>
    </location>
</feature>
<feature type="transmembrane region" description="Helical" evidence="8">
    <location>
        <begin position="489"/>
        <end position="509"/>
    </location>
</feature>
<evidence type="ECO:0000256" key="6">
    <source>
        <dbReference type="SAM" id="Coils"/>
    </source>
</evidence>
<comment type="similarity">
    <text evidence="2">Belongs to the PIEZO (TC 1.A.75) family.</text>
</comment>
<feature type="transmembrane region" description="Helical" evidence="8">
    <location>
        <begin position="1909"/>
        <end position="1929"/>
    </location>
</feature>
<dbReference type="InterPro" id="IPR056768">
    <property type="entry name" value="THU_Piezo"/>
</dbReference>
<feature type="transmembrane region" description="Helical" evidence="8">
    <location>
        <begin position="123"/>
        <end position="140"/>
    </location>
</feature>
<feature type="transmembrane region" description="Helical" evidence="8">
    <location>
        <begin position="815"/>
        <end position="835"/>
    </location>
</feature>
<feature type="transmembrane region" description="Helical" evidence="8">
    <location>
        <begin position="567"/>
        <end position="585"/>
    </location>
</feature>
<feature type="transmembrane region" description="Helical" evidence="8">
    <location>
        <begin position="224"/>
        <end position="246"/>
    </location>
</feature>
<evidence type="ECO:0000259" key="9">
    <source>
        <dbReference type="Pfam" id="PF12166"/>
    </source>
</evidence>
<dbReference type="Pfam" id="PF24874">
    <property type="entry name" value="Piezo_THU9_anchor"/>
    <property type="match status" value="1"/>
</dbReference>
<evidence type="ECO:0000256" key="1">
    <source>
        <dbReference type="ARBA" id="ARBA00004141"/>
    </source>
</evidence>
<feature type="region of interest" description="Disordered" evidence="7">
    <location>
        <begin position="2441"/>
        <end position="2460"/>
    </location>
</feature>
<evidence type="ECO:0000259" key="11">
    <source>
        <dbReference type="Pfam" id="PF24871"/>
    </source>
</evidence>
<dbReference type="Pfam" id="PF24871">
    <property type="entry name" value="Piezo_TM1-24"/>
    <property type="match status" value="1"/>
</dbReference>
<feature type="domain" description="Piezo TM1-24" evidence="11">
    <location>
        <begin position="25"/>
        <end position="717"/>
    </location>
</feature>
<dbReference type="InterPro" id="IPR031334">
    <property type="entry name" value="Piezo_cap_dom"/>
</dbReference>
<feature type="compositionally biased region" description="Polar residues" evidence="7">
    <location>
        <begin position="1504"/>
        <end position="1515"/>
    </location>
</feature>
<proteinExistence type="inferred from homology"/>
<evidence type="ECO:0000259" key="12">
    <source>
        <dbReference type="Pfam" id="PF24874"/>
    </source>
</evidence>
<feature type="transmembrane region" description="Helical" evidence="8">
    <location>
        <begin position="1698"/>
        <end position="1716"/>
    </location>
</feature>
<feature type="transmembrane region" description="Helical" evidence="8">
    <location>
        <begin position="634"/>
        <end position="657"/>
    </location>
</feature>
<evidence type="ECO:0000256" key="2">
    <source>
        <dbReference type="ARBA" id="ARBA00007821"/>
    </source>
</evidence>
<dbReference type="InterPro" id="IPR027272">
    <property type="entry name" value="Piezo"/>
</dbReference>
<sequence>MQGVITVTRWILAICLFIGGILHIDIFSIIYVLLFLTIPWAFIRSTVTRLRFFFILALIACITSGVFLLIIGSLHIFSMTNKGKYIFHMECSLNMRILQHFGFILWTHTANKVLFVSSRIVDVMILCSSLIILINSNRAVKQEDHRNKLSKLCEKTTLQTRLSNHFHSVPLRIRPIFIYFRSLLLLSVIHSCGCLVPSILSAFYFLVCLGLALWWALGKHFARAYLWIIRSLQIYSLAHLLSVYVFQLPFVEPYLLKTNIQIVRLFGLRFLYKRSCFTHQNDIKHNWIVYLHPFIILTLYWISIYEYYLTRKYQQRLKAFLMESSLTQNNSQMTSIEISTETRQPDRFHFHTITDLFWLAPSKDILNEIKLNHSDENLFYKTNSLLIALLSHILSKAYILSVISMLLWSITYHSYLTLIYLILACFLWLLPNTKYWCHFFSIFFCTYAYILLIINYIDVLNIIPEEFLWRIQDIEFLHVNDENLNDVSISIYIKCTMKFIYTLLLLLPLRQKTKENVSSSSINLYEHIELIPPVRYVYKSPINHSVSRLNQIFIYIKSQWSSVHYEIYYLFYMGYARIWLFNLFFHWSRLLIIILVFILSSCTDSLPVIYRIVYMGFFLQYHLCYSISKKLWNIYLFPFYLTLVIYSMIVLFTIYIYQFDDLKIIKSSICLTNIRCESLLLSLGIRHVDNNRFIRGLFTPTIFIICIVIHINFFHRHNALNSAINMKEISSIKIFHLILCLALGIYALVSTINILMIMIIRSELFSSLGYINNVCLPSSSNSSNLPHMHVNDSKHLIAPLQWFGLWTISTINTTVTQLITPYLCVILGVAVLQLVRRHKSLSLSDLLHSTQICPFPNVNIQSMNDSTWNTIKYLCNYGSYRFGLELTFFASLCLIIIRMDAVALIHAVLLLVCILLPRQYVRRFWKLYRIYASASAVWLYFNVLGFPPILCLNSIADYSISTWFHTQIWSRIKAYLYLSADFEWRPLSEHLFFDLSLLIILAIQENNFKLEHQQTSVNEMGSNEDGQSTSYHSNIIHDFITNIKLSWGNRFASYFYCYVYWFIIAYLYIIATYQQSLFYLLILFNCFFLFWHGQTFLQRSFNQQNSFLRLLILSLLSLFLSHLFMQPLSCIVMYYASIEHRCFLIHYFHVPCSIKLFRQFYADDCRIKISSTNILEEQNENQYRPRYCKEYFHNDSMAIIYTQNAFYCQSEYNRLIFDAIGFLLVLFFIRLLHSYSFFYVRLELQVQAELSQMGASLLSQLNWLKLIEYQQKTADELENIKARVAQIRRRRTMQKREADIDEPTYHHHAILSGDYYMFDTPESATSLIQTDRHLIESQNLISLLDVFDWKTQDYLNSDQLLAKSSRIRDKTNEREDDVADNRTLLHQFWNASKMEQNKRKESKHETHNPSVSNTENIPHRIDLSSIMMFFQLKQNSDKIRRALDTMNSRLIIYMGQQIRTLLIITQVISDAKLYLKYPNESARIITSTVPESINDCIIKACQRSQPNHRQNNNQETSSYGSTTKLSSSNLLSARLGTSLDTNIKTKSIEAHTSLNMASHPTNSYSIAATQIDKKKTKMSNQKDPICEETQLIIDKDLENFKNNRHHIGSRTILFTFIMSKFDYLTYLTLIINFLASGAAVIWLPLLASIYFWAILTFPYPSRKFWHFVTFSSIVILVIQYNIIFISPLSKNLYIHHSLIGRLNIIANVLLLIVLSFHRIVLHQLGLWDDYRPATRDSLINQQTSIPSNTKLFRNEIIQEIYAMFKNNDGKHDEIIENVNSNALKREISNTKQTPQVSSIVPPLEIIDKIESKTYVTEDQSRNDSEEQSSCSTSDYVDKLKYLIQAVKNFYSFAIACPIVPKVDCYSSMFLCDFIVIFSIIAGHQRFSNSDSVQDNIIYRYIQGSSSIDITPILMLLIQFLLIIVDRIIYLKKHVHTKFYFLCFQFVVLHLWLVIIYPIWFQRAMPTNWAAVSIYIFKSFYFMLSSLQIRNGYPTRILGNFLTTRYSILRLLCYKLYCIIPFLYEMRVLMDWMFTPTSLSLTYYFMMEEIARNAWTQKCWRITYGRSPTKRAKNRGRCERYCIGGWILFAIIVVLWFPLVFFSVSTSLADPISIDRCEIKLRLSNYKELYQLMTNNVREPTTDEFSTDIRPLITNASFASNPREFEPADIACIHLLGHIGRQWTISFSALHQLKEELKNYINNSRSTILQIYFDYSFIRNGQTSEHDILPTGYISTLSETHQVPLTKENAMLLLRMLTSENQKQTTIIISKLMPKLIHLLPDMIDKNSPFYPQDVRLVLRREEQLLWWDISEVVTNDWKNKCSFDSQALNLITVSERAGAQSKSFNLISKLLIGNNAKLTLIGVYAGLVYVLWLTCFRKTLFSDIQLIMYHEWPFADRVEKLCEEVYLVRELGELQLEEELFAQLIFLHRSPETLIRFTRPKSASRKQEHYQNQNQHLHQN</sequence>
<name>A0A821ER10_9BILA</name>
<feature type="transmembrane region" description="Helical" evidence="8">
    <location>
        <begin position="1966"/>
        <end position="1986"/>
    </location>
</feature>
<keyword evidence="5 8" id="KW-0472">Membrane</keyword>
<reference evidence="13" key="1">
    <citation type="submission" date="2021-02" db="EMBL/GenBank/DDBJ databases">
        <authorList>
            <person name="Nowell W R."/>
        </authorList>
    </citation>
    <scope>NUCLEOTIDE SEQUENCE</scope>
</reference>
<dbReference type="Pfam" id="PF12166">
    <property type="entry name" value="Piezo_cap"/>
    <property type="match status" value="1"/>
</dbReference>
<feature type="transmembrane region" description="Helical" evidence="8">
    <location>
        <begin position="287"/>
        <end position="308"/>
    </location>
</feature>
<feature type="transmembrane region" description="Helical" evidence="8">
    <location>
        <begin position="195"/>
        <end position="217"/>
    </location>
</feature>
<feature type="transmembrane region" description="Helical" evidence="8">
    <location>
        <begin position="2029"/>
        <end position="2045"/>
    </location>
</feature>
<dbReference type="Pfam" id="PF23188">
    <property type="entry name" value="THU_Piezo1"/>
    <property type="match status" value="1"/>
</dbReference>
<feature type="transmembrane region" description="Helical" evidence="8">
    <location>
        <begin position="1938"/>
        <end position="1960"/>
    </location>
</feature>
<feature type="compositionally biased region" description="Low complexity" evidence="7">
    <location>
        <begin position="2450"/>
        <end position="2460"/>
    </location>
</feature>
<feature type="domain" description="Piezo THU9 and anchor" evidence="12">
    <location>
        <begin position="1862"/>
        <end position="2102"/>
    </location>
</feature>
<feature type="transmembrane region" description="Helical" evidence="8">
    <location>
        <begin position="2080"/>
        <end position="2103"/>
    </location>
</feature>
<feature type="transmembrane region" description="Helical" evidence="8">
    <location>
        <begin position="734"/>
        <end position="760"/>
    </location>
</feature>
<dbReference type="InterPro" id="IPR056769">
    <property type="entry name" value="Piezo_TM1-24"/>
</dbReference>
<evidence type="ECO:0000256" key="7">
    <source>
        <dbReference type="SAM" id="MobiDB-lite"/>
    </source>
</evidence>
<evidence type="ECO:0000256" key="5">
    <source>
        <dbReference type="ARBA" id="ARBA00023136"/>
    </source>
</evidence>
<feature type="domain" description="Piezo transmembrane helical unit" evidence="10">
    <location>
        <begin position="1618"/>
        <end position="1728"/>
    </location>
</feature>
<accession>A0A821ER10</accession>
<feature type="transmembrane region" description="Helical" evidence="8">
    <location>
        <begin position="903"/>
        <end position="921"/>
    </location>
</feature>
<feature type="transmembrane region" description="Helical" evidence="8">
    <location>
        <begin position="591"/>
        <end position="613"/>
    </location>
</feature>
<feature type="domain" description="Piezo non-specific cation channel cap" evidence="9">
    <location>
        <begin position="2163"/>
        <end position="2440"/>
    </location>
</feature>
<feature type="transmembrane region" description="Helical" evidence="8">
    <location>
        <begin position="1106"/>
        <end position="1125"/>
    </location>
</feature>
<comment type="caution">
    <text evidence="13">The sequence shown here is derived from an EMBL/GenBank/DDBJ whole genome shotgun (WGS) entry which is preliminary data.</text>
</comment>
<feature type="coiled-coil region" evidence="6">
    <location>
        <begin position="1270"/>
        <end position="1297"/>
    </location>
</feature>
<feature type="region of interest" description="Disordered" evidence="7">
    <location>
        <begin position="1395"/>
        <end position="1416"/>
    </location>
</feature>
<dbReference type="GO" id="GO:0016020">
    <property type="term" value="C:membrane"/>
    <property type="evidence" value="ECO:0007669"/>
    <property type="project" value="UniProtKB-SubCell"/>
</dbReference>
<feature type="transmembrane region" description="Helical" evidence="8">
    <location>
        <begin position="693"/>
        <end position="713"/>
    </location>
</feature>
<feature type="transmembrane region" description="Helical" evidence="8">
    <location>
        <begin position="880"/>
        <end position="897"/>
    </location>
</feature>
<dbReference type="PANTHER" id="PTHR47049">
    <property type="entry name" value="PIEZO-TYPE MECHANOSENSITIVE ION CHANNEL HOMOLOG"/>
    <property type="match status" value="1"/>
</dbReference>
<keyword evidence="6" id="KW-0175">Coiled coil</keyword>
<comment type="subcellular location">
    <subcellularLocation>
        <location evidence="1">Membrane</location>
        <topology evidence="1">Multi-pass membrane protein</topology>
    </subcellularLocation>
</comment>
<evidence type="ECO:0000259" key="10">
    <source>
        <dbReference type="Pfam" id="PF23188"/>
    </source>
</evidence>
<feature type="transmembrane region" description="Helical" evidence="8">
    <location>
        <begin position="437"/>
        <end position="457"/>
    </location>
</feature>
<evidence type="ECO:0000256" key="8">
    <source>
        <dbReference type="SAM" id="Phobius"/>
    </source>
</evidence>
<protein>
    <recommendedName>
        <fullName evidence="15">Piezo-type mechanosensitive ion channel component</fullName>
    </recommendedName>
</protein>
<dbReference type="InterPro" id="IPR056770">
    <property type="entry name" value="Piezo_THU9_anchor"/>
</dbReference>
<feature type="transmembrane region" description="Helical" evidence="8">
    <location>
        <begin position="1623"/>
        <end position="1652"/>
    </location>
</feature>
<evidence type="ECO:0000256" key="4">
    <source>
        <dbReference type="ARBA" id="ARBA00022989"/>
    </source>
</evidence>
<feature type="transmembrane region" description="Helical" evidence="8">
    <location>
        <begin position="2007"/>
        <end position="2023"/>
    </location>
</feature>
<dbReference type="PANTHER" id="PTHR47049:SF2">
    <property type="entry name" value="PIEZO-TYPE MECHANOSENSITIVE ION CHANNEL HOMOLOG"/>
    <property type="match status" value="1"/>
</dbReference>
<feature type="transmembrane region" description="Helical" evidence="8">
    <location>
        <begin position="1664"/>
        <end position="1686"/>
    </location>
</feature>
<feature type="transmembrane region" description="Helical" evidence="8">
    <location>
        <begin position="1051"/>
        <end position="1071"/>
    </location>
</feature>
<feature type="transmembrane region" description="Helical" evidence="8">
    <location>
        <begin position="2358"/>
        <end position="2376"/>
    </location>
</feature>
<feature type="transmembrane region" description="Helical" evidence="8">
    <location>
        <begin position="52"/>
        <end position="77"/>
    </location>
</feature>
<evidence type="ECO:0000256" key="3">
    <source>
        <dbReference type="ARBA" id="ARBA00022692"/>
    </source>
</evidence>
<feature type="transmembrane region" description="Helical" evidence="8">
    <location>
        <begin position="412"/>
        <end position="430"/>
    </location>
</feature>